<dbReference type="PANTHER" id="PTHR36509">
    <property type="entry name" value="BLL3101 PROTEIN"/>
    <property type="match status" value="1"/>
</dbReference>
<evidence type="ECO:0000313" key="4">
    <source>
        <dbReference type="EMBL" id="MFC4132346.1"/>
    </source>
</evidence>
<dbReference type="Gene3D" id="2.60.40.1610">
    <property type="entry name" value="Domain of unknown function DUF1254"/>
    <property type="match status" value="1"/>
</dbReference>
<evidence type="ECO:0000259" key="2">
    <source>
        <dbReference type="Pfam" id="PF06742"/>
    </source>
</evidence>
<keyword evidence="5" id="KW-1185">Reference proteome</keyword>
<dbReference type="Proteomes" id="UP001595816">
    <property type="component" value="Unassembled WGS sequence"/>
</dbReference>
<dbReference type="PANTHER" id="PTHR36509:SF3">
    <property type="entry name" value="SIGNAL PEPTIDE PROTEIN"/>
    <property type="match status" value="1"/>
</dbReference>
<dbReference type="Pfam" id="PF06863">
    <property type="entry name" value="DUF1254"/>
    <property type="match status" value="1"/>
</dbReference>
<organism evidence="4 5">
    <name type="scientific">Hamadaea flava</name>
    <dbReference type="NCBI Taxonomy" id="1742688"/>
    <lineage>
        <taxon>Bacteria</taxon>
        <taxon>Bacillati</taxon>
        <taxon>Actinomycetota</taxon>
        <taxon>Actinomycetes</taxon>
        <taxon>Micromonosporales</taxon>
        <taxon>Micromonosporaceae</taxon>
        <taxon>Hamadaea</taxon>
    </lineage>
</organism>
<feature type="domain" description="DUF1254" evidence="3">
    <location>
        <begin position="91"/>
        <end position="186"/>
    </location>
</feature>
<dbReference type="Gene3D" id="2.60.120.600">
    <property type="entry name" value="Domain of unknown function DUF1214, C-terminal domain"/>
    <property type="match status" value="1"/>
</dbReference>
<feature type="compositionally biased region" description="Polar residues" evidence="1">
    <location>
        <begin position="400"/>
        <end position="418"/>
    </location>
</feature>
<dbReference type="SUPFAM" id="SSF160935">
    <property type="entry name" value="VPA0735-like"/>
    <property type="match status" value="1"/>
</dbReference>
<dbReference type="InterPro" id="IPR037049">
    <property type="entry name" value="DUF1214_C_sf"/>
</dbReference>
<dbReference type="Gene3D" id="1.10.3360.10">
    <property type="entry name" value="VPA0735-like domain"/>
    <property type="match status" value="1"/>
</dbReference>
<sequence>MSVGTGIDQQTLDSIALPNELRTAVGEFSFIDGVPSLDSVRSLYDVLDLLRGVEAFLVAMPGAALSAMRNGVRAIGMTSTATVGITDPRANSTSLYLTPNTDTTYAHAFLDLHADGPVVIEAPPKSLCVVDDFWFRYVTDMGIAGEDQGAGGKYLIVPPGYDEPLPDGYLVRRTPTFTNWAVFRALEGVPAIKTIKIYPLAKAADPPPTRFVDITDTPHNTVHANDFTFYEEVDAIVQEEPLDSLDPERRGILAAIGIVKGRPFAPDERLRGILAKAAPLGAAIARALVYKPRDPDSYYYEGSSWKQAFVGGSYEFLRDGARLLDARALFHYFATVITPAMAAASVGAGSQYAYTAEDSDGSWLDGAKDYRLHLPPGVPAKNFWSVCVYDTQTRSLLRTDNPYPSVSSLDPKTATNPDGSADVYFGPNPPSDGSPNWIQTVPGKGWFVMLRLYGPLESWFDKSWRPGEIEPVAGKRS</sequence>
<proteinExistence type="predicted"/>
<protein>
    <submittedName>
        <fullName evidence="4">DUF1254 domain-containing protein</fullName>
    </submittedName>
</protein>
<dbReference type="Pfam" id="PF06742">
    <property type="entry name" value="DUF1214"/>
    <property type="match status" value="1"/>
</dbReference>
<feature type="region of interest" description="Disordered" evidence="1">
    <location>
        <begin position="400"/>
        <end position="435"/>
    </location>
</feature>
<gene>
    <name evidence="4" type="ORF">ACFOZ4_17200</name>
</gene>
<evidence type="ECO:0000259" key="3">
    <source>
        <dbReference type="Pfam" id="PF06863"/>
    </source>
</evidence>
<evidence type="ECO:0000313" key="5">
    <source>
        <dbReference type="Proteomes" id="UP001595816"/>
    </source>
</evidence>
<evidence type="ECO:0000256" key="1">
    <source>
        <dbReference type="SAM" id="MobiDB-lite"/>
    </source>
</evidence>
<reference evidence="5" key="1">
    <citation type="journal article" date="2019" name="Int. J. Syst. Evol. Microbiol.">
        <title>The Global Catalogue of Microorganisms (GCM) 10K type strain sequencing project: providing services to taxonomists for standard genome sequencing and annotation.</title>
        <authorList>
            <consortium name="The Broad Institute Genomics Platform"/>
            <consortium name="The Broad Institute Genome Sequencing Center for Infectious Disease"/>
            <person name="Wu L."/>
            <person name="Ma J."/>
        </authorList>
    </citation>
    <scope>NUCLEOTIDE SEQUENCE [LARGE SCALE GENOMIC DNA]</scope>
    <source>
        <strain evidence="5">CGMCC 4.7289</strain>
    </source>
</reference>
<dbReference type="InterPro" id="IPR010621">
    <property type="entry name" value="DUF1214"/>
</dbReference>
<name>A0ABV8LMU2_9ACTN</name>
<dbReference type="RefSeq" id="WP_253753415.1">
    <property type="nucleotide sequence ID" value="NZ_JAMZDZ010000001.1"/>
</dbReference>
<comment type="caution">
    <text evidence="4">The sequence shown here is derived from an EMBL/GenBank/DDBJ whole genome shotgun (WGS) entry which is preliminary data.</text>
</comment>
<dbReference type="InterPro" id="IPR037050">
    <property type="entry name" value="DUF1254_sf"/>
</dbReference>
<feature type="domain" description="DUF1214" evidence="2">
    <location>
        <begin position="350"/>
        <end position="456"/>
    </location>
</feature>
<dbReference type="EMBL" id="JBHSAY010000009">
    <property type="protein sequence ID" value="MFC4132346.1"/>
    <property type="molecule type" value="Genomic_DNA"/>
</dbReference>
<accession>A0ABV8LMU2</accession>
<dbReference type="InterPro" id="IPR010679">
    <property type="entry name" value="DUF1254"/>
</dbReference>